<evidence type="ECO:0000259" key="6">
    <source>
        <dbReference type="Pfam" id="PF01266"/>
    </source>
</evidence>
<keyword evidence="8" id="KW-1185">Reference proteome</keyword>
<dbReference type="PANTHER" id="PTHR13847">
    <property type="entry name" value="SARCOSINE DEHYDROGENASE-RELATED"/>
    <property type="match status" value="1"/>
</dbReference>
<dbReference type="InterPro" id="IPR012727">
    <property type="entry name" value="Gly_oxidase_ThiO"/>
</dbReference>
<reference evidence="8" key="1">
    <citation type="journal article" date="2019" name="Int. J. Syst. Evol. Microbiol.">
        <title>The Global Catalogue of Microorganisms (GCM) 10K type strain sequencing project: providing services to taxonomists for standard genome sequencing and annotation.</title>
        <authorList>
            <consortium name="The Broad Institute Genomics Platform"/>
            <consortium name="The Broad Institute Genome Sequencing Center for Infectious Disease"/>
            <person name="Wu L."/>
            <person name="Ma J."/>
        </authorList>
    </citation>
    <scope>NUCLEOTIDE SEQUENCE [LARGE SCALE GENOMIC DNA]</scope>
    <source>
        <strain evidence="8">CCM 8749</strain>
    </source>
</reference>
<dbReference type="InterPro" id="IPR006076">
    <property type="entry name" value="FAD-dep_OxRdtase"/>
</dbReference>
<dbReference type="EC" id="1.4.3.19" evidence="5"/>
<dbReference type="NCBIfam" id="TIGR02352">
    <property type="entry name" value="thiamin_ThiO"/>
    <property type="match status" value="1"/>
</dbReference>
<evidence type="ECO:0000313" key="7">
    <source>
        <dbReference type="EMBL" id="MFC5986784.1"/>
    </source>
</evidence>
<dbReference type="Proteomes" id="UP001596250">
    <property type="component" value="Unassembled WGS sequence"/>
</dbReference>
<dbReference type="Pfam" id="PF01266">
    <property type="entry name" value="DAO"/>
    <property type="match status" value="1"/>
</dbReference>
<gene>
    <name evidence="7" type="primary">thiO</name>
    <name evidence="7" type="ORF">ACFPXP_10180</name>
</gene>
<evidence type="ECO:0000256" key="1">
    <source>
        <dbReference type="ARBA" id="ARBA00004948"/>
    </source>
</evidence>
<dbReference type="EMBL" id="JBHSQV010000134">
    <property type="protein sequence ID" value="MFC5986784.1"/>
    <property type="molecule type" value="Genomic_DNA"/>
</dbReference>
<proteinExistence type="predicted"/>
<name>A0ABW1IP47_9BACL</name>
<accession>A0ABW1IP47</accession>
<dbReference type="Gene3D" id="3.30.9.10">
    <property type="entry name" value="D-Amino Acid Oxidase, subunit A, domain 2"/>
    <property type="match status" value="1"/>
</dbReference>
<sequence length="380" mass="40846">MTHHVNTIIIGGGVIGCSIAFELAKRGKKVAVLERGRLAGEASGAAAGMLAAQAEMEKSGPLFELARRSRSMFPALAEELRELSGIDIALVRKGMLKVAMTADEALSLKHIMEFQRKSGERAEWLSGTEVRAREPGLSEAVIGAMWIPEDGHVLAPELTQALAVSAGVLGADLMEFTDVRSLVLENGRAAGVVTQHGLIGCDQLVIASGARAGELLDQAGSPLPIYPVKGECVSVISRPPLLTSTIFSHGCYLVPKRGGRIVIGATSTEHCYDKRVTASGVAVLLDRAKRLVPNIVNAEWEKAWTGLRPQTEDGLPYIGEHPDWKGLFVAAGHYRNGILLSPVTGKLVADLMEGKSWDIPMEAFRLNRNHGERKQAEVVW</sequence>
<comment type="pathway">
    <text evidence="1">Cofactor biosynthesis; thiamine diphosphate biosynthesis.</text>
</comment>
<comment type="caution">
    <text evidence="7">The sequence shown here is derived from an EMBL/GenBank/DDBJ whole genome shotgun (WGS) entry which is preliminary data.</text>
</comment>
<feature type="domain" description="FAD dependent oxidoreductase" evidence="6">
    <location>
        <begin position="8"/>
        <end position="351"/>
    </location>
</feature>
<evidence type="ECO:0000256" key="2">
    <source>
        <dbReference type="ARBA" id="ARBA00022977"/>
    </source>
</evidence>
<keyword evidence="3 7" id="KW-0560">Oxidoreductase</keyword>
<protein>
    <recommendedName>
        <fullName evidence="5">glycine oxidase</fullName>
        <ecNumber evidence="5">1.4.3.19</ecNumber>
    </recommendedName>
</protein>
<dbReference type="RefSeq" id="WP_379894099.1">
    <property type="nucleotide sequence ID" value="NZ_CBCSCT010000073.1"/>
</dbReference>
<keyword evidence="2" id="KW-0784">Thiamine biosynthesis</keyword>
<dbReference type="SUPFAM" id="SSF54373">
    <property type="entry name" value="FAD-linked reductases, C-terminal domain"/>
    <property type="match status" value="1"/>
</dbReference>
<dbReference type="SUPFAM" id="SSF51905">
    <property type="entry name" value="FAD/NAD(P)-binding domain"/>
    <property type="match status" value="1"/>
</dbReference>
<evidence type="ECO:0000313" key="8">
    <source>
        <dbReference type="Proteomes" id="UP001596250"/>
    </source>
</evidence>
<evidence type="ECO:0000256" key="3">
    <source>
        <dbReference type="ARBA" id="ARBA00023002"/>
    </source>
</evidence>
<dbReference type="GO" id="GO:0043799">
    <property type="term" value="F:glycine oxidase activity"/>
    <property type="evidence" value="ECO:0007669"/>
    <property type="project" value="UniProtKB-EC"/>
</dbReference>
<comment type="catalytic activity">
    <reaction evidence="4">
        <text>glycine + O2 + H2O = glyoxylate + H2O2 + NH4(+)</text>
        <dbReference type="Rhea" id="RHEA:11532"/>
        <dbReference type="ChEBI" id="CHEBI:15377"/>
        <dbReference type="ChEBI" id="CHEBI:15379"/>
        <dbReference type="ChEBI" id="CHEBI:16240"/>
        <dbReference type="ChEBI" id="CHEBI:28938"/>
        <dbReference type="ChEBI" id="CHEBI:36655"/>
        <dbReference type="ChEBI" id="CHEBI:57305"/>
        <dbReference type="EC" id="1.4.3.19"/>
    </reaction>
</comment>
<dbReference type="Gene3D" id="3.50.50.60">
    <property type="entry name" value="FAD/NAD(P)-binding domain"/>
    <property type="match status" value="1"/>
</dbReference>
<evidence type="ECO:0000256" key="4">
    <source>
        <dbReference type="ARBA" id="ARBA00049872"/>
    </source>
</evidence>
<evidence type="ECO:0000256" key="5">
    <source>
        <dbReference type="ARBA" id="ARBA00050018"/>
    </source>
</evidence>
<dbReference type="PANTHER" id="PTHR13847:SF289">
    <property type="entry name" value="GLYCINE OXIDASE"/>
    <property type="match status" value="1"/>
</dbReference>
<organism evidence="7 8">
    <name type="scientific">Marinicrinis lubricantis</name>
    <dbReference type="NCBI Taxonomy" id="2086470"/>
    <lineage>
        <taxon>Bacteria</taxon>
        <taxon>Bacillati</taxon>
        <taxon>Bacillota</taxon>
        <taxon>Bacilli</taxon>
        <taxon>Bacillales</taxon>
        <taxon>Paenibacillaceae</taxon>
    </lineage>
</organism>
<dbReference type="InterPro" id="IPR036188">
    <property type="entry name" value="FAD/NAD-bd_sf"/>
</dbReference>